<keyword evidence="1" id="KW-1133">Transmembrane helix</keyword>
<dbReference type="EMBL" id="CP154622">
    <property type="protein sequence ID" value="XAM40606.1"/>
    <property type="molecule type" value="Genomic_DNA"/>
</dbReference>
<accession>A0ABZ3FBQ4</accession>
<evidence type="ECO:0000313" key="3">
    <source>
        <dbReference type="Proteomes" id="UP001477947"/>
    </source>
</evidence>
<keyword evidence="3" id="KW-1185">Reference proteome</keyword>
<evidence type="ECO:0000313" key="2">
    <source>
        <dbReference type="EMBL" id="XAM40606.1"/>
    </source>
</evidence>
<name>A0ABZ3FBQ4_9FIRM</name>
<organism evidence="2 3">
    <name type="scientific">Terrisporobacter petrolearius</name>
    <dbReference type="NCBI Taxonomy" id="1460447"/>
    <lineage>
        <taxon>Bacteria</taxon>
        <taxon>Bacillati</taxon>
        <taxon>Bacillota</taxon>
        <taxon>Clostridia</taxon>
        <taxon>Peptostreptococcales</taxon>
        <taxon>Peptostreptococcaceae</taxon>
        <taxon>Terrisporobacter</taxon>
    </lineage>
</organism>
<dbReference type="Proteomes" id="UP001477947">
    <property type="component" value="Chromosome"/>
</dbReference>
<protein>
    <submittedName>
        <fullName evidence="2">Uncharacterized protein</fullName>
    </submittedName>
</protein>
<evidence type="ECO:0000256" key="1">
    <source>
        <dbReference type="SAM" id="Phobius"/>
    </source>
</evidence>
<keyword evidence="1" id="KW-0472">Membrane</keyword>
<keyword evidence="1" id="KW-0812">Transmembrane</keyword>
<feature type="transmembrane region" description="Helical" evidence="1">
    <location>
        <begin position="27"/>
        <end position="43"/>
    </location>
</feature>
<proteinExistence type="predicted"/>
<gene>
    <name evidence="2" type="ORF">TPELB_09120</name>
</gene>
<sequence length="196" mass="22628">MNKKDIYSICINILSITSKGASEMKKSGIFMVIISIIFLFFVNEHYRYDGYKEVEIPNIGIAKVPESWYCGKTKDGYIYFANMPIENEGAKVYLIQHSIKDYSLDKSQSESGHFLEDYHLGDVISIEKIFVSPYGNNNVYSNGCGYQSCNFYLNNIKVDSYYIDFVGNNSSSIFFIVDDSIDIKTMEDMTKWFEKY</sequence>
<reference evidence="2 3" key="1">
    <citation type="submission" date="2024-04" db="EMBL/GenBank/DDBJ databases">
        <title>Isolation and characterization of novel acetogenic strains of the genera Terrisporobacter and Acetoanaerobium.</title>
        <authorList>
            <person name="Boeer T."/>
            <person name="Schueler M.A."/>
            <person name="Lueschen A."/>
            <person name="Eysell L."/>
            <person name="Droege J."/>
            <person name="Heinemann M."/>
            <person name="Engelhardt L."/>
            <person name="Basen M."/>
            <person name="Daniel R."/>
        </authorList>
    </citation>
    <scope>NUCLEOTIDE SEQUENCE [LARGE SCALE GENOMIC DNA]</scope>
    <source>
        <strain evidence="2 3">ELB</strain>
    </source>
</reference>